<dbReference type="AlphaFoldDB" id="A0A385STV8"/>
<evidence type="ECO:0000313" key="1">
    <source>
        <dbReference type="EMBL" id="AYB34354.1"/>
    </source>
</evidence>
<gene>
    <name evidence="1" type="ORF">D4L85_28925</name>
</gene>
<dbReference type="EMBL" id="CP032382">
    <property type="protein sequence ID" value="AYB34354.1"/>
    <property type="molecule type" value="Genomic_DNA"/>
</dbReference>
<keyword evidence="2" id="KW-1185">Reference proteome</keyword>
<proteinExistence type="predicted"/>
<organism evidence="1 2">
    <name type="scientific">Chryseolinea soli</name>
    <dbReference type="NCBI Taxonomy" id="2321403"/>
    <lineage>
        <taxon>Bacteria</taxon>
        <taxon>Pseudomonadati</taxon>
        <taxon>Bacteroidota</taxon>
        <taxon>Cytophagia</taxon>
        <taxon>Cytophagales</taxon>
        <taxon>Fulvivirgaceae</taxon>
        <taxon>Chryseolinea</taxon>
    </lineage>
</organism>
<dbReference type="KEGG" id="chk:D4L85_28925"/>
<evidence type="ECO:0000313" key="2">
    <source>
        <dbReference type="Proteomes" id="UP000266183"/>
    </source>
</evidence>
<accession>A0A385STV8</accession>
<protein>
    <submittedName>
        <fullName evidence="1">Uncharacterized protein</fullName>
    </submittedName>
</protein>
<dbReference type="Proteomes" id="UP000266183">
    <property type="component" value="Chromosome"/>
</dbReference>
<reference evidence="2" key="1">
    <citation type="submission" date="2018-09" db="EMBL/GenBank/DDBJ databases">
        <title>Chryseolinea sp. KIS68-18 isolated from soil.</title>
        <authorList>
            <person name="Weon H.-Y."/>
            <person name="Kwon S.-W."/>
            <person name="Lee S.A."/>
        </authorList>
    </citation>
    <scope>NUCLEOTIDE SEQUENCE [LARGE SCALE GENOMIC DNA]</scope>
    <source>
        <strain evidence="2">KIS68-18</strain>
    </source>
</reference>
<sequence>MSLFQKTAALVFLARLRPGVHDALIPHSSKMSVGTRNVMASMIVKAITKEITDAVIDKQLKLAAKSLFKAGAESMDYEDDNWCLTPIHPRIPPHPVGPQPEPWFTDGIRLGIPVPWAWADEAMLNPQPLPPHEHAYYGALLTLLADAVSVKDIAESLREIGHALMKQDFSADEKYANDPPYTTFEKSVM</sequence>
<dbReference type="RefSeq" id="WP_119757608.1">
    <property type="nucleotide sequence ID" value="NZ_CP032382.1"/>
</dbReference>
<name>A0A385STV8_9BACT</name>